<dbReference type="Proteomes" id="UP000658514">
    <property type="component" value="Unassembled WGS sequence"/>
</dbReference>
<feature type="transmembrane region" description="Helical" evidence="1">
    <location>
        <begin position="202"/>
        <end position="221"/>
    </location>
</feature>
<keyword evidence="1" id="KW-0472">Membrane</keyword>
<feature type="transmembrane region" description="Helical" evidence="1">
    <location>
        <begin position="265"/>
        <end position="287"/>
    </location>
</feature>
<feature type="transmembrane region" description="Helical" evidence="1">
    <location>
        <begin position="159"/>
        <end position="182"/>
    </location>
</feature>
<comment type="caution">
    <text evidence="2">The sequence shown here is derived from an EMBL/GenBank/DDBJ whole genome shotgun (WGS) entry which is preliminary data.</text>
</comment>
<evidence type="ECO:0000313" key="2">
    <source>
        <dbReference type="EMBL" id="MBD2196107.1"/>
    </source>
</evidence>
<organism evidence="2 3">
    <name type="scientific">Calothrix parietina FACHB-288</name>
    <dbReference type="NCBI Taxonomy" id="2692896"/>
    <lineage>
        <taxon>Bacteria</taxon>
        <taxon>Bacillati</taxon>
        <taxon>Cyanobacteriota</taxon>
        <taxon>Cyanophyceae</taxon>
        <taxon>Nostocales</taxon>
        <taxon>Calotrichaceae</taxon>
        <taxon>Calothrix</taxon>
    </lineage>
</organism>
<feature type="transmembrane region" description="Helical" evidence="1">
    <location>
        <begin position="125"/>
        <end position="147"/>
    </location>
</feature>
<gene>
    <name evidence="2" type="ORF">H6G24_11450</name>
</gene>
<evidence type="ECO:0008006" key="4">
    <source>
        <dbReference type="Google" id="ProtNLM"/>
    </source>
</evidence>
<keyword evidence="1" id="KW-1133">Transmembrane helix</keyword>
<reference evidence="2 3" key="1">
    <citation type="journal article" date="2020" name="ISME J.">
        <title>Comparative genomics reveals insights into cyanobacterial evolution and habitat adaptation.</title>
        <authorList>
            <person name="Chen M.Y."/>
            <person name="Teng W.K."/>
            <person name="Zhao L."/>
            <person name="Hu C.X."/>
            <person name="Zhou Y.K."/>
            <person name="Han B.P."/>
            <person name="Song L.R."/>
            <person name="Shu W.S."/>
        </authorList>
    </citation>
    <scope>NUCLEOTIDE SEQUENCE [LARGE SCALE GENOMIC DNA]</scope>
    <source>
        <strain evidence="2 3">FACHB-288</strain>
    </source>
</reference>
<feature type="transmembrane region" description="Helical" evidence="1">
    <location>
        <begin position="15"/>
        <end position="36"/>
    </location>
</feature>
<feature type="transmembrane region" description="Helical" evidence="1">
    <location>
        <begin position="364"/>
        <end position="384"/>
    </location>
</feature>
<accession>A0ABR8A7Y4</accession>
<evidence type="ECO:0000256" key="1">
    <source>
        <dbReference type="SAM" id="Phobius"/>
    </source>
</evidence>
<feature type="transmembrane region" description="Helical" evidence="1">
    <location>
        <begin position="294"/>
        <end position="312"/>
    </location>
</feature>
<keyword evidence="3" id="KW-1185">Reference proteome</keyword>
<dbReference type="EMBL" id="JACJQH010000015">
    <property type="protein sequence ID" value="MBD2196107.1"/>
    <property type="molecule type" value="Genomic_DNA"/>
</dbReference>
<evidence type="ECO:0000313" key="3">
    <source>
        <dbReference type="Proteomes" id="UP000658514"/>
    </source>
</evidence>
<sequence length="517" mass="59859">MNVFLNKITQNSHSFSNTVTIFFFLIGLPAILNHAMWRDELNVWLIVRDSQSLSELFYNIHYEGHPFVWYICLAILKQIINNPIIMQIFHLCLATTSVYLFTRYSPFSYLQKVLYCLGYFPLYEYLLISRNYAIGLLFCLLFCTLYASRKQTYLKLSIVLFFLANSNAYCLVLSIVLTTTLVLDYILQKPLNQIILAKKIDIVFSFLIACSGIILSLIQLIPPQDSKLAGGLSGFVLNFNFNHLIKTLIRVWNSYIIILVPGESQQISLIVFSLISLAFIGFFAVLFIRKPIIFFLYTFGTIAILAFTYVKFLGAPRHYGHLYTLLIVCLWLSKYYSKSSLFLQVFRPHLRTYIIKAIKWTKPYHPLVIMFMLYAQMLGGIFTFSRDIILPFSASRETATYLKAEYKDKLKDVFIIGSPDYTMSPIAGYINRKIYYPEIQRLGSFVLFTTQRQEVDHAAILNQLSQIIKTQSEPILLILNKQLEANNSQLKITPVKEFTRAFNSDERYHLYSVSQTS</sequence>
<protein>
    <recommendedName>
        <fullName evidence="4">Glycosyltransferase RgtA/B/C/D-like domain-containing protein</fullName>
    </recommendedName>
</protein>
<dbReference type="RefSeq" id="WP_190540943.1">
    <property type="nucleotide sequence ID" value="NZ_CAWPNO010000046.1"/>
</dbReference>
<feature type="transmembrane region" description="Helical" evidence="1">
    <location>
        <begin position="88"/>
        <end position="105"/>
    </location>
</feature>
<name>A0ABR8A7Y4_9CYAN</name>
<feature type="transmembrane region" description="Helical" evidence="1">
    <location>
        <begin position="228"/>
        <end position="245"/>
    </location>
</feature>
<keyword evidence="1" id="KW-0812">Transmembrane</keyword>
<feature type="transmembrane region" description="Helical" evidence="1">
    <location>
        <begin position="318"/>
        <end position="337"/>
    </location>
</feature>
<proteinExistence type="predicted"/>